<keyword evidence="3" id="KW-1185">Reference proteome</keyword>
<dbReference type="RefSeq" id="XP_031872354.1">
    <property type="nucleotide sequence ID" value="XM_032012661.1"/>
</dbReference>
<name>A0A370TW42_9HELO</name>
<reference evidence="2 3" key="1">
    <citation type="journal article" date="2018" name="IMA Fungus">
        <title>IMA Genome-F 9: Draft genome sequence of Annulohypoxylon stygium, Aspergillus mulundensis, Berkeleyomyces basicola (syn. Thielaviopsis basicola), Ceratocystis smalleyi, two Cercospora beticola strains, Coleophoma cylindrospora, Fusarium fracticaudum, Phialophora cf. hyalina, and Morchella septimelata.</title>
        <authorList>
            <person name="Wingfield B.D."/>
            <person name="Bills G.F."/>
            <person name="Dong Y."/>
            <person name="Huang W."/>
            <person name="Nel W.J."/>
            <person name="Swalarsk-Parry B.S."/>
            <person name="Vaghefi N."/>
            <person name="Wilken P.M."/>
            <person name="An Z."/>
            <person name="de Beer Z.W."/>
            <person name="De Vos L."/>
            <person name="Chen L."/>
            <person name="Duong T.A."/>
            <person name="Gao Y."/>
            <person name="Hammerbacher A."/>
            <person name="Kikkert J.R."/>
            <person name="Li Y."/>
            <person name="Li H."/>
            <person name="Li K."/>
            <person name="Li Q."/>
            <person name="Liu X."/>
            <person name="Ma X."/>
            <person name="Naidoo K."/>
            <person name="Pethybridge S.J."/>
            <person name="Sun J."/>
            <person name="Steenkamp E.T."/>
            <person name="van der Nest M.A."/>
            <person name="van Wyk S."/>
            <person name="Wingfield M.J."/>
            <person name="Xiong C."/>
            <person name="Yue Q."/>
            <person name="Zhang X."/>
        </authorList>
    </citation>
    <scope>NUCLEOTIDE SEQUENCE [LARGE SCALE GENOMIC DNA]</scope>
    <source>
        <strain evidence="2 3">BP 5553</strain>
    </source>
</reference>
<dbReference type="GeneID" id="43596887"/>
<dbReference type="Proteomes" id="UP000254866">
    <property type="component" value="Unassembled WGS sequence"/>
</dbReference>
<evidence type="ECO:0000313" key="2">
    <source>
        <dbReference type="EMBL" id="RDL39698.1"/>
    </source>
</evidence>
<protein>
    <recommendedName>
        <fullName evidence="1">2EXR domain-containing protein</fullName>
    </recommendedName>
</protein>
<evidence type="ECO:0000313" key="3">
    <source>
        <dbReference type="Proteomes" id="UP000254866"/>
    </source>
</evidence>
<sequence length="298" mass="34223">MDTGISYSEVLNAEKAQASVDTSSRSSIEVLALKTKNAAIMNEWWSSFPVEDLFEGAPRTFHLFSKLLVELRVKILNMALDDIPRRIIPVQPIRNYEKPSPPLFRASYLTRLVAKSRYDIHNGEQGGKAFKIYIDFAKDSLHINSNFRVGGKRTPSDLHSTVWFDCQLLIRVQRLIMSLLEMMKLISSYRLNKAGSVGIYDLWHMLETECPKLTNLWAVLNGPQPNCKNLKLKQFNRREKKYWNSPSSPALHIMDDWEELRWSFLIAQDEGMCKGLSLALTIDKESWSRVYGSVPHVS</sequence>
<dbReference type="OrthoDB" id="3548415at2759"/>
<dbReference type="AlphaFoldDB" id="A0A370TW42"/>
<comment type="caution">
    <text evidence="2">The sequence shown here is derived from an EMBL/GenBank/DDBJ whole genome shotgun (WGS) entry which is preliminary data.</text>
</comment>
<dbReference type="InterPro" id="IPR045518">
    <property type="entry name" value="2EXR"/>
</dbReference>
<dbReference type="EMBL" id="NPIC01000002">
    <property type="protein sequence ID" value="RDL39698.1"/>
    <property type="molecule type" value="Genomic_DNA"/>
</dbReference>
<dbReference type="Pfam" id="PF20150">
    <property type="entry name" value="2EXR"/>
    <property type="match status" value="1"/>
</dbReference>
<feature type="domain" description="2EXR" evidence="1">
    <location>
        <begin position="61"/>
        <end position="141"/>
    </location>
</feature>
<gene>
    <name evidence="2" type="ORF">BP5553_04038</name>
</gene>
<accession>A0A370TW42</accession>
<organism evidence="2 3">
    <name type="scientific">Venustampulla echinocandica</name>
    <dbReference type="NCBI Taxonomy" id="2656787"/>
    <lineage>
        <taxon>Eukaryota</taxon>
        <taxon>Fungi</taxon>
        <taxon>Dikarya</taxon>
        <taxon>Ascomycota</taxon>
        <taxon>Pezizomycotina</taxon>
        <taxon>Leotiomycetes</taxon>
        <taxon>Helotiales</taxon>
        <taxon>Pleuroascaceae</taxon>
        <taxon>Venustampulla</taxon>
    </lineage>
</organism>
<proteinExistence type="predicted"/>
<evidence type="ECO:0000259" key="1">
    <source>
        <dbReference type="Pfam" id="PF20150"/>
    </source>
</evidence>